<dbReference type="EMBL" id="CM046388">
    <property type="protein sequence ID" value="KAI8571859.1"/>
    <property type="molecule type" value="Genomic_DNA"/>
</dbReference>
<organism evidence="1 2">
    <name type="scientific">Rhododendron molle</name>
    <name type="common">Chinese azalea</name>
    <name type="synonym">Azalea mollis</name>
    <dbReference type="NCBI Taxonomy" id="49168"/>
    <lineage>
        <taxon>Eukaryota</taxon>
        <taxon>Viridiplantae</taxon>
        <taxon>Streptophyta</taxon>
        <taxon>Embryophyta</taxon>
        <taxon>Tracheophyta</taxon>
        <taxon>Spermatophyta</taxon>
        <taxon>Magnoliopsida</taxon>
        <taxon>eudicotyledons</taxon>
        <taxon>Gunneridae</taxon>
        <taxon>Pentapetalae</taxon>
        <taxon>asterids</taxon>
        <taxon>Ericales</taxon>
        <taxon>Ericaceae</taxon>
        <taxon>Ericoideae</taxon>
        <taxon>Rhodoreae</taxon>
        <taxon>Rhododendron</taxon>
    </lineage>
</organism>
<comment type="caution">
    <text evidence="1">The sequence shown here is derived from an EMBL/GenBank/DDBJ whole genome shotgun (WGS) entry which is preliminary data.</text>
</comment>
<name>A0ACC0Q3B0_RHOML</name>
<proteinExistence type="predicted"/>
<sequence length="85" mass="9735">MKEALALARKPQSPSTPSPPDCWHPPPLNVIKLNVDGPMNTKRWYGLVSALLPVIIWSAFWECGLFPLWALLPHKPLRHWNFVKL</sequence>
<protein>
    <submittedName>
        <fullName evidence="1">Uncharacterized protein</fullName>
    </submittedName>
</protein>
<evidence type="ECO:0000313" key="1">
    <source>
        <dbReference type="EMBL" id="KAI8571859.1"/>
    </source>
</evidence>
<reference evidence="1" key="1">
    <citation type="submission" date="2022-02" db="EMBL/GenBank/DDBJ databases">
        <title>Plant Genome Project.</title>
        <authorList>
            <person name="Zhang R.-G."/>
        </authorList>
    </citation>
    <scope>NUCLEOTIDE SEQUENCE</scope>
    <source>
        <strain evidence="1">AT1</strain>
    </source>
</reference>
<dbReference type="Proteomes" id="UP001062846">
    <property type="component" value="Chromosome 1"/>
</dbReference>
<evidence type="ECO:0000313" key="2">
    <source>
        <dbReference type="Proteomes" id="UP001062846"/>
    </source>
</evidence>
<accession>A0ACC0Q3B0</accession>
<gene>
    <name evidence="1" type="ORF">RHMOL_Rhmol01G0152300</name>
</gene>
<keyword evidence="2" id="KW-1185">Reference proteome</keyword>